<dbReference type="OrthoDB" id="9969981at2759"/>
<evidence type="ECO:0000313" key="2">
    <source>
        <dbReference type="EMBL" id="GCB60480.1"/>
    </source>
</evidence>
<gene>
    <name evidence="2" type="ORF">scyTo_0003938</name>
</gene>
<keyword evidence="1" id="KW-0732">Signal</keyword>
<dbReference type="Proteomes" id="UP000288216">
    <property type="component" value="Unassembled WGS sequence"/>
</dbReference>
<keyword evidence="3" id="KW-1185">Reference proteome</keyword>
<evidence type="ECO:0008006" key="4">
    <source>
        <dbReference type="Google" id="ProtNLM"/>
    </source>
</evidence>
<proteinExistence type="predicted"/>
<feature type="chain" id="PRO_5019555858" description="VWFC domain-containing protein" evidence="1">
    <location>
        <begin position="32"/>
        <end position="110"/>
    </location>
</feature>
<dbReference type="EMBL" id="BFAA01001122">
    <property type="protein sequence ID" value="GCB60480.1"/>
    <property type="molecule type" value="Genomic_DNA"/>
</dbReference>
<reference evidence="2 3" key="1">
    <citation type="journal article" date="2018" name="Nat. Ecol. Evol.">
        <title>Shark genomes provide insights into elasmobranch evolution and the origin of vertebrates.</title>
        <authorList>
            <person name="Hara Y"/>
            <person name="Yamaguchi K"/>
            <person name="Onimaru K"/>
            <person name="Kadota M"/>
            <person name="Koyanagi M"/>
            <person name="Keeley SD"/>
            <person name="Tatsumi K"/>
            <person name="Tanaka K"/>
            <person name="Motone F"/>
            <person name="Kageyama Y"/>
            <person name="Nozu R"/>
            <person name="Adachi N"/>
            <person name="Nishimura O"/>
            <person name="Nakagawa R"/>
            <person name="Tanegashima C"/>
            <person name="Kiyatake I"/>
            <person name="Matsumoto R"/>
            <person name="Murakumo K"/>
            <person name="Nishida K"/>
            <person name="Terakita A"/>
            <person name="Kuratani S"/>
            <person name="Sato K"/>
            <person name="Hyodo S Kuraku.S."/>
        </authorList>
    </citation>
    <scope>NUCLEOTIDE SEQUENCE [LARGE SCALE GENOMIC DNA]</scope>
</reference>
<protein>
    <recommendedName>
        <fullName evidence="4">VWFC domain-containing protein</fullName>
    </recommendedName>
</protein>
<dbReference type="OMA" id="EAAVYQG"/>
<sequence>MAPSSSWHRLAAFAVICSGLILLWVCSQSEAAVYQGVGKCKHKDKIFKPGQKFQRGCDKCYCAEGGYFCITPMRPTSWPKKCKPVQMDCGYRIVYRSHPEKECRAYSWVG</sequence>
<accession>A0A401NHY0</accession>
<evidence type="ECO:0000256" key="1">
    <source>
        <dbReference type="SAM" id="SignalP"/>
    </source>
</evidence>
<comment type="caution">
    <text evidence="2">The sequence shown here is derived from an EMBL/GenBank/DDBJ whole genome shotgun (WGS) entry which is preliminary data.</text>
</comment>
<dbReference type="AlphaFoldDB" id="A0A401NHY0"/>
<name>A0A401NHY0_SCYTO</name>
<organism evidence="2 3">
    <name type="scientific">Scyliorhinus torazame</name>
    <name type="common">Cloudy catshark</name>
    <name type="synonym">Catulus torazame</name>
    <dbReference type="NCBI Taxonomy" id="75743"/>
    <lineage>
        <taxon>Eukaryota</taxon>
        <taxon>Metazoa</taxon>
        <taxon>Chordata</taxon>
        <taxon>Craniata</taxon>
        <taxon>Vertebrata</taxon>
        <taxon>Chondrichthyes</taxon>
        <taxon>Elasmobranchii</taxon>
        <taxon>Galeomorphii</taxon>
        <taxon>Galeoidea</taxon>
        <taxon>Carcharhiniformes</taxon>
        <taxon>Scyliorhinidae</taxon>
        <taxon>Scyliorhinus</taxon>
    </lineage>
</organism>
<dbReference type="Gene3D" id="2.60.40.1900">
    <property type="entry name" value="Beta-microseminoprotein (PSP94) domain"/>
    <property type="match status" value="1"/>
</dbReference>
<evidence type="ECO:0000313" key="3">
    <source>
        <dbReference type="Proteomes" id="UP000288216"/>
    </source>
</evidence>
<feature type="signal peptide" evidence="1">
    <location>
        <begin position="1"/>
        <end position="31"/>
    </location>
</feature>